<protein>
    <recommendedName>
        <fullName evidence="10">Chloride conductance regulatory protein ICln</fullName>
    </recommendedName>
</protein>
<name>A0ABC8WX10_9POAL</name>
<keyword evidence="4" id="KW-0963">Cytoplasm</keyword>
<evidence type="ECO:0000256" key="2">
    <source>
        <dbReference type="ARBA" id="ARBA00004496"/>
    </source>
</evidence>
<dbReference type="InterPro" id="IPR039924">
    <property type="entry name" value="ICln/Lot5/Saf5"/>
</dbReference>
<dbReference type="GO" id="GO:0005737">
    <property type="term" value="C:cytoplasm"/>
    <property type="evidence" value="ECO:0007669"/>
    <property type="project" value="UniProtKB-SubCell"/>
</dbReference>
<dbReference type="PANTHER" id="PTHR21399">
    <property type="entry name" value="CHLORIDE CONDUCTANCE REGULATORY PROTEIN ICLN"/>
    <property type="match status" value="1"/>
</dbReference>
<keyword evidence="5" id="KW-0539">Nucleus</keyword>
<evidence type="ECO:0000256" key="1">
    <source>
        <dbReference type="ARBA" id="ARBA00004123"/>
    </source>
</evidence>
<accession>A0ABC8WX10</accession>
<dbReference type="Gene3D" id="2.30.29.30">
    <property type="entry name" value="Pleckstrin-homology domain (PH domain)/Phosphotyrosine-binding domain (PTB)"/>
    <property type="match status" value="1"/>
</dbReference>
<evidence type="ECO:0000313" key="8">
    <source>
        <dbReference type="EMBL" id="CAL4924455.1"/>
    </source>
</evidence>
<gene>
    <name evidence="7" type="ORF">URODEC1_LOCUS17910</name>
    <name evidence="8" type="ORF">URODEC1_LOCUS22855</name>
</gene>
<comment type="subcellular location">
    <subcellularLocation>
        <location evidence="2">Cytoplasm</location>
    </subcellularLocation>
    <subcellularLocation>
        <location evidence="1">Nucleus</location>
    </subcellularLocation>
</comment>
<dbReference type="InterPro" id="IPR003521">
    <property type="entry name" value="ICln"/>
</dbReference>
<evidence type="ECO:0000256" key="6">
    <source>
        <dbReference type="SAM" id="MobiDB-lite"/>
    </source>
</evidence>
<sequence>MVLGLYPFADVAADGAPRLDADAGEELVRVERAAALALGPRAPEPPGTLFLTTKRVIWVSEGGKGYAVDFIAVSLHAVSRDPEAYPSPCIYTQIDTEAGSDEESDESDSEMNGEIDLLKVTEMRIVPSDPDQYFSVDGLFEAFSHCAELNPDPNAESDEENGWVHGNEGEEDMTDGSDAEFSDVNPIGQTDDCDITHAVVELQINDQRFQDAEEADKERNGNGH</sequence>
<evidence type="ECO:0000313" key="9">
    <source>
        <dbReference type="Proteomes" id="UP001497457"/>
    </source>
</evidence>
<reference evidence="9" key="1">
    <citation type="submission" date="2024-06" db="EMBL/GenBank/DDBJ databases">
        <authorList>
            <person name="Ryan C."/>
        </authorList>
    </citation>
    <scope>NUCLEOTIDE SEQUENCE [LARGE SCALE GENOMIC DNA]</scope>
</reference>
<dbReference type="PANTHER" id="PTHR21399:SF0">
    <property type="entry name" value="METHYLOSOME SUBUNIT PICLN"/>
    <property type="match status" value="1"/>
</dbReference>
<comment type="similarity">
    <text evidence="3">Belongs to the pICln (TC 1.A.47) family.</text>
</comment>
<organism evidence="7 9">
    <name type="scientific">Urochloa decumbens</name>
    <dbReference type="NCBI Taxonomy" id="240449"/>
    <lineage>
        <taxon>Eukaryota</taxon>
        <taxon>Viridiplantae</taxon>
        <taxon>Streptophyta</taxon>
        <taxon>Embryophyta</taxon>
        <taxon>Tracheophyta</taxon>
        <taxon>Spermatophyta</taxon>
        <taxon>Magnoliopsida</taxon>
        <taxon>Liliopsida</taxon>
        <taxon>Poales</taxon>
        <taxon>Poaceae</taxon>
        <taxon>PACMAD clade</taxon>
        <taxon>Panicoideae</taxon>
        <taxon>Panicodae</taxon>
        <taxon>Paniceae</taxon>
        <taxon>Melinidinae</taxon>
        <taxon>Urochloa</taxon>
    </lineage>
</organism>
<evidence type="ECO:0000313" key="7">
    <source>
        <dbReference type="EMBL" id="CAL4916191.1"/>
    </source>
</evidence>
<dbReference type="Proteomes" id="UP001497457">
    <property type="component" value="Chromosome 13rd"/>
</dbReference>
<dbReference type="AlphaFoldDB" id="A0ABC8WX10"/>
<dbReference type="Pfam" id="PF03517">
    <property type="entry name" value="Voldacs"/>
    <property type="match status" value="1"/>
</dbReference>
<reference evidence="7 9" key="2">
    <citation type="submission" date="2024-10" db="EMBL/GenBank/DDBJ databases">
        <authorList>
            <person name="Ryan C."/>
        </authorList>
    </citation>
    <scope>NUCLEOTIDE SEQUENCE [LARGE SCALE GENOMIC DNA]</scope>
</reference>
<feature type="compositionally biased region" description="Acidic residues" evidence="6">
    <location>
        <begin position="169"/>
        <end position="181"/>
    </location>
</feature>
<dbReference type="GO" id="GO:0005634">
    <property type="term" value="C:nucleus"/>
    <property type="evidence" value="ECO:0007669"/>
    <property type="project" value="UniProtKB-SubCell"/>
</dbReference>
<evidence type="ECO:0000256" key="3">
    <source>
        <dbReference type="ARBA" id="ARBA00007054"/>
    </source>
</evidence>
<dbReference type="Proteomes" id="UP001497457">
    <property type="component" value="Chromosome 14rd"/>
</dbReference>
<feature type="region of interest" description="Disordered" evidence="6">
    <location>
        <begin position="151"/>
        <end position="190"/>
    </location>
</feature>
<dbReference type="EMBL" id="OZ075123">
    <property type="protein sequence ID" value="CAL4916191.1"/>
    <property type="molecule type" value="Genomic_DNA"/>
</dbReference>
<evidence type="ECO:0000256" key="5">
    <source>
        <dbReference type="ARBA" id="ARBA00023242"/>
    </source>
</evidence>
<evidence type="ECO:0008006" key="10">
    <source>
        <dbReference type="Google" id="ProtNLM"/>
    </source>
</evidence>
<keyword evidence="9" id="KW-1185">Reference proteome</keyword>
<proteinExistence type="inferred from homology"/>
<dbReference type="InterPro" id="IPR011993">
    <property type="entry name" value="PH-like_dom_sf"/>
</dbReference>
<evidence type="ECO:0000256" key="4">
    <source>
        <dbReference type="ARBA" id="ARBA00022490"/>
    </source>
</evidence>
<dbReference type="EMBL" id="OZ075124">
    <property type="protein sequence ID" value="CAL4924455.1"/>
    <property type="molecule type" value="Genomic_DNA"/>
</dbReference>
<dbReference type="PRINTS" id="PR01348">
    <property type="entry name" value="ICLNCHANNEL"/>
</dbReference>